<dbReference type="PANTHER" id="PTHR46450">
    <property type="entry name" value="INACTIVE HISTONE-LYSINE N-METHYLTRANSFERASE SUVR1-RELATED"/>
    <property type="match status" value="1"/>
</dbReference>
<dbReference type="InterPro" id="IPR043017">
    <property type="entry name" value="WIYLD_dom_sf"/>
</dbReference>
<accession>A0AAD3XF51</accession>
<dbReference type="GO" id="GO:0005634">
    <property type="term" value="C:nucleus"/>
    <property type="evidence" value="ECO:0007669"/>
    <property type="project" value="InterPro"/>
</dbReference>
<dbReference type="InterPro" id="IPR025776">
    <property type="entry name" value="SUVR4/1/2"/>
</dbReference>
<dbReference type="Pfam" id="PF00856">
    <property type="entry name" value="SET"/>
    <property type="match status" value="1"/>
</dbReference>
<dbReference type="InterPro" id="IPR007728">
    <property type="entry name" value="Pre-SET_dom"/>
</dbReference>
<feature type="domain" description="SET" evidence="4">
    <location>
        <begin position="662"/>
        <end position="794"/>
    </location>
</feature>
<dbReference type="PROSITE" id="PS50280">
    <property type="entry name" value="SET"/>
    <property type="match status" value="1"/>
</dbReference>
<dbReference type="Gene3D" id="2.170.270.10">
    <property type="entry name" value="SET domain"/>
    <property type="match status" value="1"/>
</dbReference>
<dbReference type="GO" id="GO:0008270">
    <property type="term" value="F:zinc ion binding"/>
    <property type="evidence" value="ECO:0007669"/>
    <property type="project" value="InterPro"/>
</dbReference>
<dbReference type="SMART" id="SM00317">
    <property type="entry name" value="SET"/>
    <property type="match status" value="1"/>
</dbReference>
<dbReference type="EMBL" id="BSYO01000003">
    <property type="protein sequence ID" value="GMH02562.1"/>
    <property type="molecule type" value="Genomic_DNA"/>
</dbReference>
<evidence type="ECO:0000259" key="4">
    <source>
        <dbReference type="PROSITE" id="PS50280"/>
    </source>
</evidence>
<dbReference type="SMART" id="SM00468">
    <property type="entry name" value="PreSET"/>
    <property type="match status" value="1"/>
</dbReference>
<feature type="compositionally biased region" description="Polar residues" evidence="3">
    <location>
        <begin position="129"/>
        <end position="145"/>
    </location>
</feature>
<feature type="region of interest" description="Disordered" evidence="3">
    <location>
        <begin position="66"/>
        <end position="172"/>
    </location>
</feature>
<dbReference type="InterPro" id="IPR046341">
    <property type="entry name" value="SET_dom_sf"/>
</dbReference>
<keyword evidence="7" id="KW-1185">Reference proteome</keyword>
<evidence type="ECO:0000256" key="3">
    <source>
        <dbReference type="SAM" id="MobiDB-lite"/>
    </source>
</evidence>
<dbReference type="InterPro" id="IPR018848">
    <property type="entry name" value="WIYLD_domain"/>
</dbReference>
<evidence type="ECO:0000313" key="7">
    <source>
        <dbReference type="Proteomes" id="UP001279734"/>
    </source>
</evidence>
<organism evidence="6 7">
    <name type="scientific">Nepenthes gracilis</name>
    <name type="common">Slender pitcher plant</name>
    <dbReference type="NCBI Taxonomy" id="150966"/>
    <lineage>
        <taxon>Eukaryota</taxon>
        <taxon>Viridiplantae</taxon>
        <taxon>Streptophyta</taxon>
        <taxon>Embryophyta</taxon>
        <taxon>Tracheophyta</taxon>
        <taxon>Spermatophyta</taxon>
        <taxon>Magnoliopsida</taxon>
        <taxon>eudicotyledons</taxon>
        <taxon>Gunneridae</taxon>
        <taxon>Pentapetalae</taxon>
        <taxon>Caryophyllales</taxon>
        <taxon>Nepenthaceae</taxon>
        <taxon>Nepenthes</taxon>
    </lineage>
</organism>
<reference evidence="6" key="1">
    <citation type="submission" date="2023-05" db="EMBL/GenBank/DDBJ databases">
        <title>Nepenthes gracilis genome sequencing.</title>
        <authorList>
            <person name="Fukushima K."/>
        </authorList>
    </citation>
    <scope>NUCLEOTIDE SEQUENCE</scope>
    <source>
        <strain evidence="6">SING2019-196</strain>
    </source>
</reference>
<dbReference type="InterPro" id="IPR001214">
    <property type="entry name" value="SET_dom"/>
</dbReference>
<comment type="caution">
    <text evidence="6">The sequence shown here is derived from an EMBL/GenBank/DDBJ whole genome shotgun (WGS) entry which is preliminary data.</text>
</comment>
<proteinExistence type="predicted"/>
<dbReference type="GO" id="GO:0005694">
    <property type="term" value="C:chromosome"/>
    <property type="evidence" value="ECO:0007669"/>
    <property type="project" value="UniProtKB-SubCell"/>
</dbReference>
<comment type="subcellular location">
    <subcellularLocation>
        <location evidence="1">Chromosome</location>
    </subcellularLocation>
</comment>
<sequence>MATKARVLAAYRAMKDLGISEQKTKPVLKNLLKVYDRNWGPIEEENYRVLADAIFEYEDTEVMEKKKCQSTDQEALEQEAQENDELERPLKRLRLRYQGQEAPSHGQPIQTGGSSLKKPKVEPGAPEPLNQQSQGMTQSPKSNVGSGRAGPQPVSTPSLLRNKGKQPVSAQIDVGDKVPQLFSSPTALSGKNMLTERTSNALHLKEPRAEMGIVPVPKSKLLIANALIKPKDEPFTDGMPPDEVPLAIVHPESLCEGRPSNANGSVESLHLVVSDAECVNGVDKCVGAVASSGKQEGDLEVANIPVKSPTTLEIAASPLGEVKISLNCEFALDRPNFHVPSIDEVMKYMEDKCLRSYKIIDPSFSVTNLMRDFCESFLVLGNHCTDESLEKQINITPVVDVLKESTLLDAIGHGGNDGTTSAVCSSWNGSVNAKCSDSVAATHVSDLPLALHSPGKHMHSIMDSVDDGCGEKEPSSSMDMNSKSIVVGHHCQLDPDEIRRLHDVNDITRGEEKVKVLLLYDSNSESLPSFYYIPQSVVFQNAELNFSLSQIGDEDCCPTCSGDCSPLVTPCACTCRNGGDFAYSSDGLVKEEYLEECVAMVRNPQKQRLMYCKECPVERCKNEDMLEPCKGHLYRKFIKECWSKCGCSKYCANRVVQRGITCKLQVFLTPEGKGWGLRTLEVLPKGAFVCEYVGEILTIMELHRRKLQGSGDKHSYSVLLDADWGSGVITSEQALCLDATSYGNVARFINHRCLDANLVQIPIEVDTPNHMYYRVAFFTAREVDAFEELTWDYGIDFDDHDHHFKSFDCLCSSSFCRDMKRSNRSKSASISR</sequence>
<dbReference type="PROSITE" id="PS51580">
    <property type="entry name" value="SAM_MT43_3"/>
    <property type="match status" value="1"/>
</dbReference>
<name>A0AAD3XF51_NEPGR</name>
<gene>
    <name evidence="6" type="ORF">Nepgr_004401</name>
</gene>
<dbReference type="Pfam" id="PF10440">
    <property type="entry name" value="WIYLD"/>
    <property type="match status" value="1"/>
</dbReference>
<dbReference type="Proteomes" id="UP001279734">
    <property type="component" value="Unassembled WGS sequence"/>
</dbReference>
<dbReference type="SUPFAM" id="SSF82199">
    <property type="entry name" value="SET domain"/>
    <property type="match status" value="1"/>
</dbReference>
<protein>
    <submittedName>
        <fullName evidence="6">Uncharacterized protein</fullName>
    </submittedName>
</protein>
<evidence type="ECO:0000313" key="6">
    <source>
        <dbReference type="EMBL" id="GMH02562.1"/>
    </source>
</evidence>
<evidence type="ECO:0000256" key="2">
    <source>
        <dbReference type="ARBA" id="ARBA00022454"/>
    </source>
</evidence>
<evidence type="ECO:0000256" key="1">
    <source>
        <dbReference type="ARBA" id="ARBA00004286"/>
    </source>
</evidence>
<dbReference type="PANTHER" id="PTHR46450:SF1">
    <property type="entry name" value="INACTIVE HISTONE-LYSINE N-METHYLTRANSFERASE SUVR1-RELATED"/>
    <property type="match status" value="1"/>
</dbReference>
<evidence type="ECO:0000259" key="5">
    <source>
        <dbReference type="PROSITE" id="PS50867"/>
    </source>
</evidence>
<dbReference type="Gene3D" id="1.10.8.850">
    <property type="entry name" value="Histone-lysine N methyltransferase , C-terminal domain-like"/>
    <property type="match status" value="1"/>
</dbReference>
<dbReference type="GO" id="GO:0042054">
    <property type="term" value="F:histone methyltransferase activity"/>
    <property type="evidence" value="ECO:0007669"/>
    <property type="project" value="InterPro"/>
</dbReference>
<keyword evidence="2" id="KW-0158">Chromosome</keyword>
<feature type="domain" description="Pre-SET" evidence="5">
    <location>
        <begin position="560"/>
        <end position="659"/>
    </location>
</feature>
<dbReference type="CDD" id="cd10538">
    <property type="entry name" value="SET_SETDB-like"/>
    <property type="match status" value="1"/>
</dbReference>
<feature type="compositionally biased region" description="Acidic residues" evidence="3">
    <location>
        <begin position="74"/>
        <end position="85"/>
    </location>
</feature>
<dbReference type="PROSITE" id="PS50867">
    <property type="entry name" value="PRE_SET"/>
    <property type="match status" value="1"/>
</dbReference>
<dbReference type="AlphaFoldDB" id="A0AAD3XF51"/>